<dbReference type="Proteomes" id="UP001558652">
    <property type="component" value="Unassembled WGS sequence"/>
</dbReference>
<organism evidence="2 3">
    <name type="scientific">Ranatra chinensis</name>
    <dbReference type="NCBI Taxonomy" id="642074"/>
    <lineage>
        <taxon>Eukaryota</taxon>
        <taxon>Metazoa</taxon>
        <taxon>Ecdysozoa</taxon>
        <taxon>Arthropoda</taxon>
        <taxon>Hexapoda</taxon>
        <taxon>Insecta</taxon>
        <taxon>Pterygota</taxon>
        <taxon>Neoptera</taxon>
        <taxon>Paraneoptera</taxon>
        <taxon>Hemiptera</taxon>
        <taxon>Heteroptera</taxon>
        <taxon>Panheteroptera</taxon>
        <taxon>Nepomorpha</taxon>
        <taxon>Nepidae</taxon>
        <taxon>Ranatrinae</taxon>
        <taxon>Ranatra</taxon>
    </lineage>
</organism>
<protein>
    <submittedName>
        <fullName evidence="2">Uncharacterized protein</fullName>
    </submittedName>
</protein>
<keyword evidence="3" id="KW-1185">Reference proteome</keyword>
<evidence type="ECO:0000313" key="2">
    <source>
        <dbReference type="EMBL" id="KAL1140592.1"/>
    </source>
</evidence>
<feature type="region of interest" description="Disordered" evidence="1">
    <location>
        <begin position="89"/>
        <end position="157"/>
    </location>
</feature>
<accession>A0ABD0Z7P7</accession>
<name>A0ABD0Z7P7_9HEMI</name>
<sequence length="275" mass="28537">MNQPKCVSGLFKGGAEARSGAKDRGLSSGHPPGDGLATARAHPVCLPGVSTHREQEGSTAAWGLRAAGRGPRVAGRGLRATGRGLRAHPKGAAAAGAPGVHAPASPPNTRPIDRPARVHSNSRYRPPLSIGGAGARNLPSTGSSRAPRLSSWKSGVGGKATGSKIDSCLKRDPWLTAVGRWPSLLDCDGYGLLGQAVAMAAPVCALPACATIDLQPPTPPLPPTPPHPTPYHDPAPFSLSALATFRKSFGEMLFRYLPVQKSSTEPVTDRRFGWL</sequence>
<proteinExistence type="predicted"/>
<dbReference type="AlphaFoldDB" id="A0ABD0Z7P7"/>
<evidence type="ECO:0000313" key="3">
    <source>
        <dbReference type="Proteomes" id="UP001558652"/>
    </source>
</evidence>
<feature type="region of interest" description="Disordered" evidence="1">
    <location>
        <begin position="1"/>
        <end position="38"/>
    </location>
</feature>
<feature type="compositionally biased region" description="Low complexity" evidence="1">
    <location>
        <begin position="89"/>
        <end position="103"/>
    </location>
</feature>
<comment type="caution">
    <text evidence="2">The sequence shown here is derived from an EMBL/GenBank/DDBJ whole genome shotgun (WGS) entry which is preliminary data.</text>
</comment>
<gene>
    <name evidence="2" type="ORF">AAG570_000522</name>
</gene>
<dbReference type="EMBL" id="JBFDAA010000001">
    <property type="protein sequence ID" value="KAL1140592.1"/>
    <property type="molecule type" value="Genomic_DNA"/>
</dbReference>
<reference evidence="2 3" key="1">
    <citation type="submission" date="2024-07" db="EMBL/GenBank/DDBJ databases">
        <title>Chromosome-level genome assembly of the water stick insect Ranatra chinensis (Heteroptera: Nepidae).</title>
        <authorList>
            <person name="Liu X."/>
        </authorList>
    </citation>
    <scope>NUCLEOTIDE SEQUENCE [LARGE SCALE GENOMIC DNA]</scope>
    <source>
        <strain evidence="2">Cailab_2021Rc</strain>
        <tissue evidence="2">Muscle</tissue>
    </source>
</reference>
<evidence type="ECO:0000256" key="1">
    <source>
        <dbReference type="SAM" id="MobiDB-lite"/>
    </source>
</evidence>